<proteinExistence type="predicted"/>
<sequence>MHTSAYMLATPNRKQPPFVHLPSEYSVFISSIVFGTSSGMEFNASSAPQVLASLIAASVILMAITAMVCRDICTTQGRGNFGIRCRAASFARTNAGNPEFDDNTIAFRASTVAYSAKSPCSLKPCIFVFPLSHQALCTLVVRLHDVGVPEGHLKRYW</sequence>
<dbReference type="EMBL" id="ML979135">
    <property type="protein sequence ID" value="KAF1916106.1"/>
    <property type="molecule type" value="Genomic_DNA"/>
</dbReference>
<protein>
    <submittedName>
        <fullName evidence="2">Uncharacterized protein</fullName>
    </submittedName>
</protein>
<evidence type="ECO:0000313" key="3">
    <source>
        <dbReference type="Proteomes" id="UP000800096"/>
    </source>
</evidence>
<keyword evidence="1" id="KW-0812">Transmembrane</keyword>
<name>A0A6A5QN32_AMPQU</name>
<dbReference type="Proteomes" id="UP000800096">
    <property type="component" value="Unassembled WGS sequence"/>
</dbReference>
<dbReference type="AlphaFoldDB" id="A0A6A5QN32"/>
<organism evidence="2 3">
    <name type="scientific">Ampelomyces quisqualis</name>
    <name type="common">Powdery mildew agent</name>
    <dbReference type="NCBI Taxonomy" id="50730"/>
    <lineage>
        <taxon>Eukaryota</taxon>
        <taxon>Fungi</taxon>
        <taxon>Dikarya</taxon>
        <taxon>Ascomycota</taxon>
        <taxon>Pezizomycotina</taxon>
        <taxon>Dothideomycetes</taxon>
        <taxon>Pleosporomycetidae</taxon>
        <taxon>Pleosporales</taxon>
        <taxon>Pleosporineae</taxon>
        <taxon>Phaeosphaeriaceae</taxon>
        <taxon>Ampelomyces</taxon>
    </lineage>
</organism>
<feature type="transmembrane region" description="Helical" evidence="1">
    <location>
        <begin position="50"/>
        <end position="69"/>
    </location>
</feature>
<reference evidence="2" key="1">
    <citation type="journal article" date="2020" name="Stud. Mycol.">
        <title>101 Dothideomycetes genomes: a test case for predicting lifestyles and emergence of pathogens.</title>
        <authorList>
            <person name="Haridas S."/>
            <person name="Albert R."/>
            <person name="Binder M."/>
            <person name="Bloem J."/>
            <person name="Labutti K."/>
            <person name="Salamov A."/>
            <person name="Andreopoulos B."/>
            <person name="Baker S."/>
            <person name="Barry K."/>
            <person name="Bills G."/>
            <person name="Bluhm B."/>
            <person name="Cannon C."/>
            <person name="Castanera R."/>
            <person name="Culley D."/>
            <person name="Daum C."/>
            <person name="Ezra D."/>
            <person name="Gonzalez J."/>
            <person name="Henrissat B."/>
            <person name="Kuo A."/>
            <person name="Liang C."/>
            <person name="Lipzen A."/>
            <person name="Lutzoni F."/>
            <person name="Magnuson J."/>
            <person name="Mondo S."/>
            <person name="Nolan M."/>
            <person name="Ohm R."/>
            <person name="Pangilinan J."/>
            <person name="Park H.-J."/>
            <person name="Ramirez L."/>
            <person name="Alfaro M."/>
            <person name="Sun H."/>
            <person name="Tritt A."/>
            <person name="Yoshinaga Y."/>
            <person name="Zwiers L.-H."/>
            <person name="Turgeon B."/>
            <person name="Goodwin S."/>
            <person name="Spatafora J."/>
            <person name="Crous P."/>
            <person name="Grigoriev I."/>
        </authorList>
    </citation>
    <scope>NUCLEOTIDE SEQUENCE</scope>
    <source>
        <strain evidence="2">HMLAC05119</strain>
    </source>
</reference>
<keyword evidence="1" id="KW-1133">Transmembrane helix</keyword>
<keyword evidence="3" id="KW-1185">Reference proteome</keyword>
<keyword evidence="1" id="KW-0472">Membrane</keyword>
<evidence type="ECO:0000256" key="1">
    <source>
        <dbReference type="SAM" id="Phobius"/>
    </source>
</evidence>
<evidence type="ECO:0000313" key="2">
    <source>
        <dbReference type="EMBL" id="KAF1916106.1"/>
    </source>
</evidence>
<accession>A0A6A5QN32</accession>
<gene>
    <name evidence="2" type="ORF">BDU57DRAFT_217076</name>
</gene>